<dbReference type="Gene3D" id="3.30.70.100">
    <property type="match status" value="1"/>
</dbReference>
<dbReference type="SUPFAM" id="SSF51735">
    <property type="entry name" value="NAD(P)-binding Rossmann-fold domains"/>
    <property type="match status" value="1"/>
</dbReference>
<dbReference type="Gene3D" id="3.20.20.100">
    <property type="entry name" value="NADP-dependent oxidoreductase domain"/>
    <property type="match status" value="1"/>
</dbReference>
<dbReference type="SUPFAM" id="SSF51430">
    <property type="entry name" value="NAD(P)-linked oxidoreductase"/>
    <property type="match status" value="1"/>
</dbReference>
<proteinExistence type="predicted"/>
<dbReference type="PROSITE" id="PS51502">
    <property type="entry name" value="S_R_A_B_BARREL"/>
    <property type="match status" value="1"/>
</dbReference>
<dbReference type="PANTHER" id="PTHR11732">
    <property type="entry name" value="ALDO/KETO REDUCTASE"/>
    <property type="match status" value="1"/>
</dbReference>
<dbReference type="InterPro" id="IPR013097">
    <property type="entry name" value="Dabb"/>
</dbReference>
<dbReference type="PRINTS" id="PR00069">
    <property type="entry name" value="ALDKETRDTASE"/>
</dbReference>
<name>A0A9W6ZA17_9STRA</name>
<dbReference type="EMBL" id="BRXX01000576">
    <property type="protein sequence ID" value="GMH47542.1"/>
    <property type="molecule type" value="Genomic_DNA"/>
</dbReference>
<dbReference type="InterPro" id="IPR023210">
    <property type="entry name" value="NADP_OxRdtase_dom"/>
</dbReference>
<dbReference type="Pfam" id="PF00248">
    <property type="entry name" value="Aldo_ket_red"/>
    <property type="match status" value="1"/>
</dbReference>
<dbReference type="Pfam" id="PF08240">
    <property type="entry name" value="ADH_N"/>
    <property type="match status" value="1"/>
</dbReference>
<gene>
    <name evidence="2" type="ORF">TrVE_jg4886</name>
</gene>
<dbReference type="AlphaFoldDB" id="A0A9W6ZA17"/>
<dbReference type="GO" id="GO:0016491">
    <property type="term" value="F:oxidoreductase activity"/>
    <property type="evidence" value="ECO:0007669"/>
    <property type="project" value="InterPro"/>
</dbReference>
<dbReference type="SUPFAM" id="SSF50129">
    <property type="entry name" value="GroES-like"/>
    <property type="match status" value="1"/>
</dbReference>
<protein>
    <recommendedName>
        <fullName evidence="1">Stress-response A/B barrel domain-containing protein</fullName>
    </recommendedName>
</protein>
<dbReference type="InterPro" id="IPR018170">
    <property type="entry name" value="Aldo/ket_reductase_CS"/>
</dbReference>
<evidence type="ECO:0000313" key="3">
    <source>
        <dbReference type="Proteomes" id="UP001165160"/>
    </source>
</evidence>
<dbReference type="PROSITE" id="PS00062">
    <property type="entry name" value="ALDOKETO_REDUCTASE_2"/>
    <property type="match status" value="1"/>
</dbReference>
<dbReference type="InterPro" id="IPR020471">
    <property type="entry name" value="AKR"/>
</dbReference>
<dbReference type="Proteomes" id="UP001165160">
    <property type="component" value="Unassembled WGS sequence"/>
</dbReference>
<dbReference type="Gene3D" id="3.40.50.720">
    <property type="entry name" value="NAD(P)-binding Rossmann-like Domain"/>
    <property type="match status" value="1"/>
</dbReference>
<evidence type="ECO:0000259" key="1">
    <source>
        <dbReference type="PROSITE" id="PS51502"/>
    </source>
</evidence>
<dbReference type="SUPFAM" id="SSF54909">
    <property type="entry name" value="Dimeric alpha+beta barrel"/>
    <property type="match status" value="1"/>
</dbReference>
<sequence>MLSLVSRRLCSRVPQGVRFGWRCRPRELRAGISTTLPSKIEIVKAMGPHKYELQWSPLPECGDSQILLRVLACGVCGSDAKMYKGSDFYWGPGGRARVGVVPGHEISAQIAAIGPRAAATDASTGVALQVGQMVVPEQASACGTCWYCQRGSRHKCDSLHLLGQGRDGGMAQYMLVDPPHTPLHLCPPGLPAERAALAEPLACSLHGVDRAQLRDGDVAVVAGLGVIGLGVVLSLQQQFRGRVRVIAADPLPQRVAAARELGAEHGVVLDERGVQQITTLTPGQRGADVYFECSGHPASLVNGVAALRKMGTLVHLGIWDGGAAPAFNWNAVSALKELTVLGSSLGGCTDQRVWPRALAFLASGGGATLARVAITHRLPLAKVVEAHALTGGASDSIKVVLQPAGAAQVIASPQAPTHEPPARRPVGPAVVVEPSADRRVEHVVLLQMKPGACERTLEAALRSYYTLIPGIQSVSFGPIFVVKGPAGEPEKLEGFTHMARIRFTSEALMEAFGPHPSHADLRDNVVDKLVDKKIVLDAFDRSPAALAALAGHAAARLPRQEFAVEPCAELPGAGIHMPWLGFGTWGGGEDAGTMATAVRAALAAGYRHFDLAEKYGNLEAIGRVFGEAIERGDVRREELFITSKVWNTNHSPVRVRQACEAALKQLNLTYFDAFLVHWPLPFAHAEDTAGAGPALRPGSIEFGDFPNSGEELALARVPVMETWAAMEELVVNGLTRSIGVSNFTVPLLIDLLTQCSIPPAVNQVELHPFLSQPGLVEFCQRAGIQPVAYSPLGRPGQHGAGASVLESPVLREVALNHAVSPAVAALAWAIRRGVVVIPKSSSPERLSDNRAALTVSQRLSAVEMGRIDMMNCERRYVNLRLFGPERGPPFRQFGASLLE</sequence>
<dbReference type="InterPro" id="IPR011008">
    <property type="entry name" value="Dimeric_a/b-barrel"/>
</dbReference>
<keyword evidence="3" id="KW-1185">Reference proteome</keyword>
<dbReference type="InterPro" id="IPR013154">
    <property type="entry name" value="ADH-like_N"/>
</dbReference>
<comment type="caution">
    <text evidence="2">The sequence shown here is derived from an EMBL/GenBank/DDBJ whole genome shotgun (WGS) entry which is preliminary data.</text>
</comment>
<dbReference type="InterPro" id="IPR011032">
    <property type="entry name" value="GroES-like_sf"/>
</dbReference>
<feature type="domain" description="Stress-response A/B barrel" evidence="1">
    <location>
        <begin position="440"/>
        <end position="538"/>
    </location>
</feature>
<evidence type="ECO:0000313" key="2">
    <source>
        <dbReference type="EMBL" id="GMH47542.1"/>
    </source>
</evidence>
<dbReference type="Pfam" id="PF00107">
    <property type="entry name" value="ADH_zinc_N"/>
    <property type="match status" value="1"/>
</dbReference>
<dbReference type="SMART" id="SM00886">
    <property type="entry name" value="Dabb"/>
    <property type="match status" value="1"/>
</dbReference>
<accession>A0A9W6ZA17</accession>
<organism evidence="2 3">
    <name type="scientific">Triparma verrucosa</name>
    <dbReference type="NCBI Taxonomy" id="1606542"/>
    <lineage>
        <taxon>Eukaryota</taxon>
        <taxon>Sar</taxon>
        <taxon>Stramenopiles</taxon>
        <taxon>Ochrophyta</taxon>
        <taxon>Bolidophyceae</taxon>
        <taxon>Parmales</taxon>
        <taxon>Triparmaceae</taxon>
        <taxon>Triparma</taxon>
    </lineage>
</organism>
<dbReference type="InterPro" id="IPR013149">
    <property type="entry name" value="ADH-like_C"/>
</dbReference>
<dbReference type="InterPro" id="IPR036291">
    <property type="entry name" value="NAD(P)-bd_dom_sf"/>
</dbReference>
<reference evidence="3" key="1">
    <citation type="journal article" date="2023" name="Commun. Biol.">
        <title>Genome analysis of Parmales, the sister group of diatoms, reveals the evolutionary specialization of diatoms from phago-mixotrophs to photoautotrophs.</title>
        <authorList>
            <person name="Ban H."/>
            <person name="Sato S."/>
            <person name="Yoshikawa S."/>
            <person name="Yamada K."/>
            <person name="Nakamura Y."/>
            <person name="Ichinomiya M."/>
            <person name="Sato N."/>
            <person name="Blanc-Mathieu R."/>
            <person name="Endo H."/>
            <person name="Kuwata A."/>
            <person name="Ogata H."/>
        </authorList>
    </citation>
    <scope>NUCLEOTIDE SEQUENCE [LARGE SCALE GENOMIC DNA]</scope>
    <source>
        <strain evidence="3">NIES 3699</strain>
    </source>
</reference>
<dbReference type="InterPro" id="IPR036812">
    <property type="entry name" value="NAD(P)_OxRdtase_dom_sf"/>
</dbReference>
<dbReference type="Gene3D" id="3.90.180.10">
    <property type="entry name" value="Medium-chain alcohol dehydrogenases, catalytic domain"/>
    <property type="match status" value="1"/>
</dbReference>
<dbReference type="Pfam" id="PF07876">
    <property type="entry name" value="Dabb"/>
    <property type="match status" value="1"/>
</dbReference>